<dbReference type="Proteomes" id="UP000283087">
    <property type="component" value="Unassembled WGS sequence"/>
</dbReference>
<dbReference type="InterPro" id="IPR000160">
    <property type="entry name" value="GGDEF_dom"/>
</dbReference>
<evidence type="ECO:0000256" key="1">
    <source>
        <dbReference type="ARBA" id="ARBA00001946"/>
    </source>
</evidence>
<dbReference type="PROSITE" id="PS50887">
    <property type="entry name" value="GGDEF"/>
    <property type="match status" value="1"/>
</dbReference>
<feature type="transmembrane region" description="Helical" evidence="2">
    <location>
        <begin position="67"/>
        <end position="86"/>
    </location>
</feature>
<dbReference type="EMBL" id="RQXW01000006">
    <property type="protein sequence ID" value="RTE66099.1"/>
    <property type="molecule type" value="Genomic_DNA"/>
</dbReference>
<name>A0A430KRG0_9GAMM</name>
<dbReference type="FunFam" id="3.30.70.270:FF:000001">
    <property type="entry name" value="Diguanylate cyclase domain protein"/>
    <property type="match status" value="1"/>
</dbReference>
<dbReference type="Pfam" id="PF00990">
    <property type="entry name" value="GGDEF"/>
    <property type="match status" value="1"/>
</dbReference>
<dbReference type="NCBIfam" id="TIGR00254">
    <property type="entry name" value="GGDEF"/>
    <property type="match status" value="1"/>
</dbReference>
<dbReference type="InterPro" id="IPR052163">
    <property type="entry name" value="DGC-Regulatory_Protein"/>
</dbReference>
<dbReference type="InterPro" id="IPR029787">
    <property type="entry name" value="Nucleotide_cyclase"/>
</dbReference>
<dbReference type="InterPro" id="IPR043128">
    <property type="entry name" value="Rev_trsase/Diguanyl_cyclase"/>
</dbReference>
<dbReference type="RefSeq" id="WP_126158172.1">
    <property type="nucleotide sequence ID" value="NZ_RQXW01000006.1"/>
</dbReference>
<evidence type="ECO:0000256" key="2">
    <source>
        <dbReference type="SAM" id="Phobius"/>
    </source>
</evidence>
<accession>A0A430KRG0</accession>
<keyword evidence="5" id="KW-1185">Reference proteome</keyword>
<comment type="caution">
    <text evidence="4">The sequence shown here is derived from an EMBL/GenBank/DDBJ whole genome shotgun (WGS) entry which is preliminary data.</text>
</comment>
<dbReference type="AlphaFoldDB" id="A0A430KRG0"/>
<proteinExistence type="predicted"/>
<comment type="cofactor">
    <cofactor evidence="1">
        <name>Mg(2+)</name>
        <dbReference type="ChEBI" id="CHEBI:18420"/>
    </cofactor>
</comment>
<gene>
    <name evidence="4" type="ORF">EH243_08240</name>
</gene>
<sequence>MAVKITERTLEEKILLGITAAATLILFPFLIARIIAQDIPHIIVDFIAVGGIFSIFLGVWLTHKVKLYSGIFAVLAHVNILIGIYIKGPGLIYWLFPIIIGSFYLLPTLVAILFNSALITIACLFTYEQFDSFTLSRIVAAFIVTNIFSLIFSVFMKSQNKRLSEEDNRNKIRNTILELIASSSELSKVLTVIIKGVESEIPNTLCSVLILDKTGKHLMLGAAPNLPGFYTEAVDGLSVGEGSCGEAVYTGKRVVVSDIATDPQWADWAPLAKKANVAACWSEPIIDNQGRVLGTFAVYHRKITTPTITEFQRIEQFVNLARIAIERQKADQLIWQQANYDSLTNLPNRNLLHEHLKTAIANSERDKKQLAIAMLDLNKFKAVNDTFGHGAGDAVLIECSARIKENIRHNDIAARLGGDEFIVVLVGTSSREDIDHVCENLSSVLAQPYMIQEKPVFCTASIGVALYPHDALSIDDLLKKADQAMYCAKTKGHHSACYFKEML</sequence>
<feature type="transmembrane region" description="Helical" evidence="2">
    <location>
        <begin position="14"/>
        <end position="36"/>
    </location>
</feature>
<dbReference type="SMART" id="SM00267">
    <property type="entry name" value="GGDEF"/>
    <property type="match status" value="1"/>
</dbReference>
<dbReference type="CDD" id="cd01949">
    <property type="entry name" value="GGDEF"/>
    <property type="match status" value="1"/>
</dbReference>
<dbReference type="Pfam" id="PF13185">
    <property type="entry name" value="GAF_2"/>
    <property type="match status" value="1"/>
</dbReference>
<reference evidence="4 5" key="1">
    <citation type="submission" date="2018-11" db="EMBL/GenBank/DDBJ databases">
        <title>The draft genome sequence of Amphritea opalescens ANRC-JH13T.</title>
        <authorList>
            <person name="Fang Z."/>
            <person name="Zhang Y."/>
            <person name="Han X."/>
        </authorList>
    </citation>
    <scope>NUCLEOTIDE SEQUENCE [LARGE SCALE GENOMIC DNA]</scope>
    <source>
        <strain evidence="4 5">ANRC-JH13</strain>
    </source>
</reference>
<feature type="domain" description="GGDEF" evidence="3">
    <location>
        <begin position="368"/>
        <end position="501"/>
    </location>
</feature>
<evidence type="ECO:0000259" key="3">
    <source>
        <dbReference type="PROSITE" id="PS50887"/>
    </source>
</evidence>
<dbReference type="Gene3D" id="3.30.70.270">
    <property type="match status" value="1"/>
</dbReference>
<keyword evidence="2" id="KW-0812">Transmembrane</keyword>
<dbReference type="InterPro" id="IPR029016">
    <property type="entry name" value="GAF-like_dom_sf"/>
</dbReference>
<feature type="transmembrane region" description="Helical" evidence="2">
    <location>
        <begin position="92"/>
        <end position="125"/>
    </location>
</feature>
<dbReference type="Gene3D" id="3.30.450.40">
    <property type="match status" value="1"/>
</dbReference>
<evidence type="ECO:0000313" key="4">
    <source>
        <dbReference type="EMBL" id="RTE66099.1"/>
    </source>
</evidence>
<dbReference type="PANTHER" id="PTHR46663:SF2">
    <property type="entry name" value="GGDEF DOMAIN-CONTAINING PROTEIN"/>
    <property type="match status" value="1"/>
</dbReference>
<dbReference type="SUPFAM" id="SSF55073">
    <property type="entry name" value="Nucleotide cyclase"/>
    <property type="match status" value="1"/>
</dbReference>
<keyword evidence="2" id="KW-0472">Membrane</keyword>
<dbReference type="GO" id="GO:0003824">
    <property type="term" value="F:catalytic activity"/>
    <property type="evidence" value="ECO:0007669"/>
    <property type="project" value="UniProtKB-ARBA"/>
</dbReference>
<evidence type="ECO:0000313" key="5">
    <source>
        <dbReference type="Proteomes" id="UP000283087"/>
    </source>
</evidence>
<dbReference type="InterPro" id="IPR003018">
    <property type="entry name" value="GAF"/>
</dbReference>
<dbReference type="SMART" id="SM00065">
    <property type="entry name" value="GAF"/>
    <property type="match status" value="1"/>
</dbReference>
<protein>
    <submittedName>
        <fullName evidence="4">GGDEF domain-containing protein</fullName>
    </submittedName>
</protein>
<dbReference type="OrthoDB" id="9812358at2"/>
<dbReference type="PANTHER" id="PTHR46663">
    <property type="entry name" value="DIGUANYLATE CYCLASE DGCT-RELATED"/>
    <property type="match status" value="1"/>
</dbReference>
<keyword evidence="2" id="KW-1133">Transmembrane helix</keyword>
<dbReference type="SUPFAM" id="SSF55781">
    <property type="entry name" value="GAF domain-like"/>
    <property type="match status" value="1"/>
</dbReference>
<feature type="transmembrane region" description="Helical" evidence="2">
    <location>
        <begin position="137"/>
        <end position="156"/>
    </location>
</feature>
<feature type="transmembrane region" description="Helical" evidence="2">
    <location>
        <begin position="42"/>
        <end position="60"/>
    </location>
</feature>
<organism evidence="4 5">
    <name type="scientific">Amphritea opalescens</name>
    <dbReference type="NCBI Taxonomy" id="2490544"/>
    <lineage>
        <taxon>Bacteria</taxon>
        <taxon>Pseudomonadati</taxon>
        <taxon>Pseudomonadota</taxon>
        <taxon>Gammaproteobacteria</taxon>
        <taxon>Oceanospirillales</taxon>
        <taxon>Oceanospirillaceae</taxon>
        <taxon>Amphritea</taxon>
    </lineage>
</organism>